<feature type="region of interest" description="Disordered" evidence="1">
    <location>
        <begin position="123"/>
        <end position="248"/>
    </location>
</feature>
<protein>
    <submittedName>
        <fullName evidence="2">Uncharacterized protein</fullName>
    </submittedName>
</protein>
<accession>A0A401QGY7</accession>
<sequence>MAATPDVGDPGDPRFTFASAGDRRLTGGGDDPLTSWLTEKLSAPLPATSAPGGQADSGQPAALEAERVVRPKDLNLLRRGSGRRASRKKAAKQHGGSAGSFDYRREYAPVRTALGAKAYSESFFEDEDSSDQSDLSHASSLRSQPNYSSSSSSSSVTSQSCSSPDAGRQKGRRSARRPARSESEPVTAAAAPDAAFAQRPPVSAKTHVRMASLDGGGMHTDQGPVAGSSLRTLTASKSDLEAREGEPRWRERFSRRLESIGSAWSQSEGAVGGGMSKCVLVVYW</sequence>
<dbReference type="AlphaFoldDB" id="A0A401QGY7"/>
<name>A0A401QGY7_SCYTO</name>
<gene>
    <name evidence="2" type="ORF">scyTo_0025301</name>
</gene>
<evidence type="ECO:0000313" key="3">
    <source>
        <dbReference type="Proteomes" id="UP000288216"/>
    </source>
</evidence>
<feature type="compositionally biased region" description="Basic and acidic residues" evidence="1">
    <location>
        <begin position="64"/>
        <end position="76"/>
    </location>
</feature>
<keyword evidence="3" id="KW-1185">Reference proteome</keyword>
<feature type="compositionally biased region" description="Basic residues" evidence="1">
    <location>
        <begin position="169"/>
        <end position="178"/>
    </location>
</feature>
<feature type="compositionally biased region" description="Low complexity" evidence="1">
    <location>
        <begin position="132"/>
        <end position="163"/>
    </location>
</feature>
<feature type="region of interest" description="Disordered" evidence="1">
    <location>
        <begin position="1"/>
        <end position="105"/>
    </location>
</feature>
<evidence type="ECO:0000256" key="1">
    <source>
        <dbReference type="SAM" id="MobiDB-lite"/>
    </source>
</evidence>
<proteinExistence type="predicted"/>
<comment type="caution">
    <text evidence="2">The sequence shown here is derived from an EMBL/GenBank/DDBJ whole genome shotgun (WGS) entry which is preliminary data.</text>
</comment>
<dbReference type="Proteomes" id="UP000288216">
    <property type="component" value="Unassembled WGS sequence"/>
</dbReference>
<feature type="compositionally biased region" description="Basic residues" evidence="1">
    <location>
        <begin position="80"/>
        <end position="92"/>
    </location>
</feature>
<dbReference type="EMBL" id="BFAA01082699">
    <property type="protein sequence ID" value="GCB84630.1"/>
    <property type="molecule type" value="Genomic_DNA"/>
</dbReference>
<organism evidence="2 3">
    <name type="scientific">Scyliorhinus torazame</name>
    <name type="common">Cloudy catshark</name>
    <name type="synonym">Catulus torazame</name>
    <dbReference type="NCBI Taxonomy" id="75743"/>
    <lineage>
        <taxon>Eukaryota</taxon>
        <taxon>Metazoa</taxon>
        <taxon>Chordata</taxon>
        <taxon>Craniata</taxon>
        <taxon>Vertebrata</taxon>
        <taxon>Chondrichthyes</taxon>
        <taxon>Elasmobranchii</taxon>
        <taxon>Galeomorphii</taxon>
        <taxon>Galeoidea</taxon>
        <taxon>Carcharhiniformes</taxon>
        <taxon>Scyliorhinidae</taxon>
        <taxon>Scyliorhinus</taxon>
    </lineage>
</organism>
<reference evidence="2 3" key="1">
    <citation type="journal article" date="2018" name="Nat. Ecol. Evol.">
        <title>Shark genomes provide insights into elasmobranch evolution and the origin of vertebrates.</title>
        <authorList>
            <person name="Hara Y"/>
            <person name="Yamaguchi K"/>
            <person name="Onimaru K"/>
            <person name="Kadota M"/>
            <person name="Koyanagi M"/>
            <person name="Keeley SD"/>
            <person name="Tatsumi K"/>
            <person name="Tanaka K"/>
            <person name="Motone F"/>
            <person name="Kageyama Y"/>
            <person name="Nozu R"/>
            <person name="Adachi N"/>
            <person name="Nishimura O"/>
            <person name="Nakagawa R"/>
            <person name="Tanegashima C"/>
            <person name="Kiyatake I"/>
            <person name="Matsumoto R"/>
            <person name="Murakumo K"/>
            <person name="Nishida K"/>
            <person name="Terakita A"/>
            <person name="Kuratani S"/>
            <person name="Sato K"/>
            <person name="Hyodo S Kuraku.S."/>
        </authorList>
    </citation>
    <scope>NUCLEOTIDE SEQUENCE [LARGE SCALE GENOMIC DNA]</scope>
</reference>
<feature type="compositionally biased region" description="Low complexity" evidence="1">
    <location>
        <begin position="184"/>
        <end position="197"/>
    </location>
</feature>
<feature type="compositionally biased region" description="Basic and acidic residues" evidence="1">
    <location>
        <begin position="238"/>
        <end position="248"/>
    </location>
</feature>
<evidence type="ECO:0000313" key="2">
    <source>
        <dbReference type="EMBL" id="GCB84630.1"/>
    </source>
</evidence>